<protein>
    <recommendedName>
        <fullName evidence="4">DUF5658 domain-containing protein</fullName>
    </recommendedName>
</protein>
<feature type="transmembrane region" description="Helical" evidence="1">
    <location>
        <begin position="93"/>
        <end position="114"/>
    </location>
</feature>
<accession>A0ABY5RES8</accession>
<feature type="transmembrane region" description="Helical" evidence="1">
    <location>
        <begin position="25"/>
        <end position="44"/>
    </location>
</feature>
<keyword evidence="1" id="KW-0472">Membrane</keyword>
<keyword evidence="1" id="KW-0812">Transmembrane</keyword>
<keyword evidence="3" id="KW-1185">Reference proteome</keyword>
<dbReference type="EMBL" id="CP078063">
    <property type="protein sequence ID" value="UVE49685.1"/>
    <property type="molecule type" value="Genomic_DNA"/>
</dbReference>
<dbReference type="RefSeq" id="WP_007540066.1">
    <property type="nucleotide sequence ID" value="NZ_CP078063.1"/>
</dbReference>
<dbReference type="Proteomes" id="UP001058330">
    <property type="component" value="Chromosome"/>
</dbReference>
<feature type="transmembrane region" description="Helical" evidence="1">
    <location>
        <begin position="64"/>
        <end position="86"/>
    </location>
</feature>
<evidence type="ECO:0008006" key="4">
    <source>
        <dbReference type="Google" id="ProtNLM"/>
    </source>
</evidence>
<reference evidence="2" key="1">
    <citation type="submission" date="2021-07" db="EMBL/GenBank/DDBJ databases">
        <title>Studies on halocins as antimicrobial molecules from haloarchaea.</title>
        <authorList>
            <person name="Kumar S."/>
            <person name="Khare S.K."/>
        </authorList>
    </citation>
    <scope>NUCLEOTIDE SEQUENCE</scope>
    <source>
        <strain evidence="2">NCIM 5678</strain>
    </source>
</reference>
<evidence type="ECO:0000313" key="3">
    <source>
        <dbReference type="Proteomes" id="UP001058330"/>
    </source>
</evidence>
<proteinExistence type="predicted"/>
<evidence type="ECO:0000256" key="1">
    <source>
        <dbReference type="SAM" id="Phobius"/>
    </source>
</evidence>
<keyword evidence="1" id="KW-1133">Transmembrane helix</keyword>
<sequence>MSLETPRPESAPTLFSRVVSDDSHLWLVTLLALVLDVATTMFGLSLGLSELNPVVLALMPQFGALGTLLLLKSVVLLISGTMWVFLPVRYRGAIPIGVAVPWGVAGLMNAQLILLTSVG</sequence>
<gene>
    <name evidence="2" type="ORF">KU306_12300</name>
</gene>
<organism evidence="2 3">
    <name type="scientific">Haloferax larsenii</name>
    <dbReference type="NCBI Taxonomy" id="302484"/>
    <lineage>
        <taxon>Archaea</taxon>
        <taxon>Methanobacteriati</taxon>
        <taxon>Methanobacteriota</taxon>
        <taxon>Stenosarchaea group</taxon>
        <taxon>Halobacteria</taxon>
        <taxon>Halobacteriales</taxon>
        <taxon>Haloferacaceae</taxon>
        <taxon>Haloferax</taxon>
    </lineage>
</organism>
<dbReference type="GeneID" id="74529700"/>
<name>A0ABY5RES8_HALLR</name>
<evidence type="ECO:0000313" key="2">
    <source>
        <dbReference type="EMBL" id="UVE49685.1"/>
    </source>
</evidence>